<dbReference type="SUPFAM" id="SSF53067">
    <property type="entry name" value="Actin-like ATPase domain"/>
    <property type="match status" value="2"/>
</dbReference>
<accession>A0A8R2ASC6</accession>
<sequence>MSGDAIGIVLDIGSKYTKAGFAGECFPRAVFPSTVGRFRQSGLVDGFPEVYCGNEAIQKRGISHLTWPVSKGLIQDWDEMEKLWHHIFYKGLLIPPEACSVVHSIHPLCPRKHQEKITEILFESFTINSLYLARMQALALFASGRTTGVVWESGYSCSYAAPVFEGFPLRNATFMSPVDGETLSGHLQKLLATVGYSFTTKADNDILDQIKSDKCYVALDYDDEVESGKCSGDDKHVYTLPDGQEIFLGPERFQCPELMFRPNLGGLQCPSLVDLLCKSIENCDLDYQRAFYENVVIAGGSTMFPGIVDRLQLELTKKLLKRSENWKVLVDAMTTRQFAVWNGGSIMASLSTMNGFLLSKEEYEDNGSDRVKHLFF</sequence>
<dbReference type="SMR" id="A0A8R2ASC6"/>
<evidence type="ECO:0000313" key="8">
    <source>
        <dbReference type="Proteomes" id="UP000005204"/>
    </source>
</evidence>
<dbReference type="Gene3D" id="3.90.640.10">
    <property type="entry name" value="Actin, Chain A, domain 4"/>
    <property type="match status" value="1"/>
</dbReference>
<evidence type="ECO:0000256" key="2">
    <source>
        <dbReference type="ARBA" id="ARBA00022490"/>
    </source>
</evidence>
<proteinExistence type="inferred from homology"/>
<dbReference type="OrthoDB" id="7340501at2759"/>
<dbReference type="InterPro" id="IPR043129">
    <property type="entry name" value="ATPase_NBD"/>
</dbReference>
<evidence type="ECO:0000256" key="1">
    <source>
        <dbReference type="ARBA" id="ARBA00004245"/>
    </source>
</evidence>
<dbReference type="Pfam" id="PF00022">
    <property type="entry name" value="Actin"/>
    <property type="match status" value="1"/>
</dbReference>
<dbReference type="InterPro" id="IPR004000">
    <property type="entry name" value="Actin"/>
</dbReference>
<dbReference type="Gene3D" id="3.30.420.40">
    <property type="match status" value="2"/>
</dbReference>
<keyword evidence="8" id="KW-1185">Reference proteome</keyword>
<evidence type="ECO:0000256" key="5">
    <source>
        <dbReference type="ARBA" id="ARBA00023212"/>
    </source>
</evidence>
<dbReference type="PANTHER" id="PTHR11937">
    <property type="entry name" value="ACTIN"/>
    <property type="match status" value="1"/>
</dbReference>
<gene>
    <name evidence="7" type="primary">101743052</name>
</gene>
<evidence type="ECO:0000256" key="6">
    <source>
        <dbReference type="RuleBase" id="RU000487"/>
    </source>
</evidence>
<evidence type="ECO:0000313" key="7">
    <source>
        <dbReference type="EnsemblMetazoa" id="XP_004932788.1"/>
    </source>
</evidence>
<reference evidence="8" key="1">
    <citation type="journal article" date="2008" name="Insect Biochem. Mol. Biol.">
        <title>The genome of a lepidopteran model insect, the silkworm Bombyx mori.</title>
        <authorList>
            <consortium name="International Silkworm Genome Consortium"/>
        </authorList>
    </citation>
    <scope>NUCLEOTIDE SEQUENCE [LARGE SCALE GENOMIC DNA]</scope>
    <source>
        <strain evidence="8">p50T</strain>
    </source>
</reference>
<dbReference type="KEGG" id="bmor:101743052"/>
<dbReference type="FunFam" id="3.30.420.40:FF:000148">
    <property type="entry name" value="Actin, alpha skeletal muscle"/>
    <property type="match status" value="1"/>
</dbReference>
<dbReference type="GO" id="GO:0005856">
    <property type="term" value="C:cytoskeleton"/>
    <property type="evidence" value="ECO:0007669"/>
    <property type="project" value="UniProtKB-SubCell"/>
</dbReference>
<evidence type="ECO:0000256" key="4">
    <source>
        <dbReference type="ARBA" id="ARBA00022840"/>
    </source>
</evidence>
<comment type="subcellular location">
    <subcellularLocation>
        <location evidence="1">Cytoplasm</location>
        <location evidence="1">Cytoskeleton</location>
    </subcellularLocation>
</comment>
<dbReference type="AlphaFoldDB" id="A0A8R2ASC6"/>
<reference evidence="7" key="2">
    <citation type="submission" date="2022-06" db="UniProtKB">
        <authorList>
            <consortium name="EnsemblMetazoa"/>
        </authorList>
    </citation>
    <scope>IDENTIFICATION</scope>
    <source>
        <strain evidence="7">p50T (Dazao)</strain>
    </source>
</reference>
<dbReference type="Proteomes" id="UP000005204">
    <property type="component" value="Unassembled WGS sequence"/>
</dbReference>
<dbReference type="OMA" id="EMEKLWH"/>
<name>A0A8R2ASC6_BOMMO</name>
<keyword evidence="5" id="KW-0206">Cytoskeleton</keyword>
<dbReference type="EnsemblMetazoa" id="XM_004932731.1">
    <property type="protein sequence ID" value="XP_004932788.1"/>
    <property type="gene ID" value="LOC101743052"/>
</dbReference>
<keyword evidence="2" id="KW-0963">Cytoplasm</keyword>
<keyword evidence="3" id="KW-0547">Nucleotide-binding</keyword>
<dbReference type="SMART" id="SM00268">
    <property type="entry name" value="ACTIN"/>
    <property type="match status" value="1"/>
</dbReference>
<evidence type="ECO:0000256" key="3">
    <source>
        <dbReference type="ARBA" id="ARBA00022741"/>
    </source>
</evidence>
<protein>
    <submittedName>
        <fullName evidence="7">Uncharacterized protein</fullName>
    </submittedName>
</protein>
<dbReference type="PRINTS" id="PR00190">
    <property type="entry name" value="ACTIN"/>
</dbReference>
<organism evidence="7 8">
    <name type="scientific">Bombyx mori</name>
    <name type="common">Silk moth</name>
    <dbReference type="NCBI Taxonomy" id="7091"/>
    <lineage>
        <taxon>Eukaryota</taxon>
        <taxon>Metazoa</taxon>
        <taxon>Ecdysozoa</taxon>
        <taxon>Arthropoda</taxon>
        <taxon>Hexapoda</taxon>
        <taxon>Insecta</taxon>
        <taxon>Pterygota</taxon>
        <taxon>Neoptera</taxon>
        <taxon>Endopterygota</taxon>
        <taxon>Lepidoptera</taxon>
        <taxon>Glossata</taxon>
        <taxon>Ditrysia</taxon>
        <taxon>Bombycoidea</taxon>
        <taxon>Bombycidae</taxon>
        <taxon>Bombycinae</taxon>
        <taxon>Bombyx</taxon>
    </lineage>
</organism>
<dbReference type="GO" id="GO:0005524">
    <property type="term" value="F:ATP binding"/>
    <property type="evidence" value="ECO:0007669"/>
    <property type="project" value="UniProtKB-KW"/>
</dbReference>
<comment type="similarity">
    <text evidence="6">Belongs to the actin family.</text>
</comment>
<keyword evidence="4" id="KW-0067">ATP-binding</keyword>